<keyword evidence="7 21" id="KW-0812">Transmembrane</keyword>
<sequence>MTPGPVVSPFVSQTDGPSRRTQPHSRTRDLANGTWAGFRFVALSPQPGASMGRTVSAALRSDPEELGIDSSIRGREKGSDFLRPWEPRLRGKSKRRKGKTGRIPHRIRGVSGVREHGAPPPGRSHLAAGRASVSSTPAPPLSAVLPLRGAGGRTSSTPGTEAGRRAVGRRGPRQRGGPGVCAMRRGALLAGALAAYIAYLVLGALLVARLEQPHEARLRAELQTLRQQLLRRSPCVAAPALDAFVERVLAAGRLGRSVLANASGSANASDPAWDFASALFFASTLVTTVGYGYTTPLTDSGKAFSIAFALLGVPATMLLLTASAQRLSQLLTHAPLSWLSRRWGCPPRRAARWHLAILLGVVVTICFLVPAIVFAHLEEAWSFLDAFYFCFISLSTIGLGDYVPGEAPGQPYRALYKVLVTAYLFLGLVAMVLLLQTFHHVSDLHGLTELILLPKPCPASFDQDEDARVDILGCQSEPHRQLTAGSHTDYASIPR</sequence>
<dbReference type="Proteomes" id="UP000694724">
    <property type="component" value="Unplaced"/>
</dbReference>
<dbReference type="GeneID" id="100514651"/>
<dbReference type="PANTHER" id="PTHR11003:SF28">
    <property type="entry name" value="POTASSIUM CHANNEL SUBFAMILY K MEMBER 6"/>
    <property type="match status" value="1"/>
</dbReference>
<dbReference type="ExpressionAtlas" id="A0A4X1T6Z2">
    <property type="expression patterns" value="baseline and differential"/>
</dbReference>
<dbReference type="CTD" id="9424"/>
<dbReference type="Proteomes" id="UP000694570">
    <property type="component" value="Unplaced"/>
</dbReference>
<keyword evidence="15" id="KW-1015">Disulfide bond</keyword>
<dbReference type="RefSeq" id="XP_003127153.2">
    <property type="nucleotide sequence ID" value="XM_003127105.4"/>
</dbReference>
<feature type="transmembrane region" description="Helical" evidence="23">
    <location>
        <begin position="415"/>
        <end position="435"/>
    </location>
</feature>
<comment type="catalytic activity">
    <reaction evidence="19">
        <text>K(+)(in) = K(+)(out)</text>
        <dbReference type="Rhea" id="RHEA:29463"/>
        <dbReference type="ChEBI" id="CHEBI:29103"/>
    </reaction>
</comment>
<evidence type="ECO:0000256" key="17">
    <source>
        <dbReference type="ARBA" id="ARBA00023228"/>
    </source>
</evidence>
<dbReference type="Gene3D" id="1.10.287.70">
    <property type="match status" value="1"/>
</dbReference>
<dbReference type="AlphaFoldDB" id="A0A4X1T6Z2"/>
<dbReference type="Proteomes" id="UP000314985">
    <property type="component" value="Chromosome 6"/>
</dbReference>
<evidence type="ECO:0000256" key="19">
    <source>
        <dbReference type="ARBA" id="ARBA00034430"/>
    </source>
</evidence>
<name>A0A4X1T6Z2_PIG</name>
<dbReference type="Ensembl" id="ENSSSCT00015050327.1">
    <property type="protein sequence ID" value="ENSSSCP00015020072.1"/>
    <property type="gene ID" value="ENSSSCG00015037818.1"/>
</dbReference>
<dbReference type="GO" id="GO:0005267">
    <property type="term" value="F:potassium channel activity"/>
    <property type="evidence" value="ECO:0007669"/>
    <property type="project" value="UniProtKB-KW"/>
</dbReference>
<dbReference type="Proteomes" id="UP000694726">
    <property type="component" value="Unplaced"/>
</dbReference>
<evidence type="ECO:0000256" key="22">
    <source>
        <dbReference type="SAM" id="MobiDB-lite"/>
    </source>
</evidence>
<feature type="compositionally biased region" description="Polar residues" evidence="22">
    <location>
        <begin position="10"/>
        <end position="20"/>
    </location>
</feature>
<evidence type="ECO:0000256" key="23">
    <source>
        <dbReference type="SAM" id="Phobius"/>
    </source>
</evidence>
<dbReference type="InterPro" id="IPR005408">
    <property type="entry name" value="2pore_dom_K_chnl_TWIK"/>
</dbReference>
<dbReference type="KEGG" id="ssc:100514651"/>
<evidence type="ECO:0000259" key="24">
    <source>
        <dbReference type="Pfam" id="PF07885"/>
    </source>
</evidence>
<keyword evidence="13 21" id="KW-0406">Ion transport</keyword>
<keyword evidence="16" id="KW-0325">Glycoprotein</keyword>
<feature type="transmembrane region" description="Helical" evidence="23">
    <location>
        <begin position="187"/>
        <end position="208"/>
    </location>
</feature>
<proteinExistence type="inferred from homology"/>
<dbReference type="PRINTS" id="PR01586">
    <property type="entry name" value="TWIKCHANNEL"/>
</dbReference>
<feature type="domain" description="Potassium channel" evidence="24">
    <location>
        <begin position="272"/>
        <end position="328"/>
    </location>
</feature>
<dbReference type="Ensembl" id="ENSSSCT00065046645.1">
    <property type="protein sequence ID" value="ENSSSCP00065020051.1"/>
    <property type="gene ID" value="ENSSSCG00065034284.1"/>
</dbReference>
<dbReference type="InterPro" id="IPR003280">
    <property type="entry name" value="2pore_dom_K_chnl"/>
</dbReference>
<dbReference type="OrthoDB" id="297496at2759"/>
<reference evidence="25" key="2">
    <citation type="submission" date="2025-05" db="UniProtKB">
        <authorList>
            <consortium name="Ensembl"/>
        </authorList>
    </citation>
    <scope>IDENTIFICATION</scope>
</reference>
<dbReference type="Ensembl" id="ENSSSCT00045004362.1">
    <property type="protein sequence ID" value="ENSSSCP00045002788.1"/>
    <property type="gene ID" value="ENSSSCG00045002785.1"/>
</dbReference>
<feature type="domain" description="Potassium channel" evidence="24">
    <location>
        <begin position="363"/>
        <end position="438"/>
    </location>
</feature>
<dbReference type="Ensembl" id="ENSSSCT00030073446.1">
    <property type="protein sequence ID" value="ENSSSCP00030033592.1"/>
    <property type="gene ID" value="ENSSSCG00030052673.1"/>
</dbReference>
<dbReference type="Proteomes" id="UP000694727">
    <property type="component" value="Unplaced"/>
</dbReference>
<evidence type="ECO:0000256" key="6">
    <source>
        <dbReference type="ARBA" id="ARBA00022538"/>
    </source>
</evidence>
<keyword evidence="14 23" id="KW-0472">Membrane</keyword>
<organism evidence="25 26">
    <name type="scientific">Sus scrofa</name>
    <name type="common">Pig</name>
    <dbReference type="NCBI Taxonomy" id="9823"/>
    <lineage>
        <taxon>Eukaryota</taxon>
        <taxon>Metazoa</taxon>
        <taxon>Chordata</taxon>
        <taxon>Craniata</taxon>
        <taxon>Vertebrata</taxon>
        <taxon>Euteleostomi</taxon>
        <taxon>Mammalia</taxon>
        <taxon>Eutheria</taxon>
        <taxon>Laurasiatheria</taxon>
        <taxon>Artiodactyla</taxon>
        <taxon>Suina</taxon>
        <taxon>Suidae</taxon>
        <taxon>Sus</taxon>
    </lineage>
</organism>
<evidence type="ECO:0000256" key="2">
    <source>
        <dbReference type="ARBA" id="ARBA00004155"/>
    </source>
</evidence>
<dbReference type="InterPro" id="IPR005409">
    <property type="entry name" value="2pore_dom_K_chnl_TWIK2"/>
</dbReference>
<comment type="subunit">
    <text evidence="4">Homodimer; disulfide-linked.</text>
</comment>
<keyword evidence="17" id="KW-0458">Lysosome</keyword>
<evidence type="ECO:0000256" key="7">
    <source>
        <dbReference type="ARBA" id="ARBA00022692"/>
    </source>
</evidence>
<dbReference type="SUPFAM" id="SSF81324">
    <property type="entry name" value="Voltage-gated potassium channels"/>
    <property type="match status" value="2"/>
</dbReference>
<evidence type="ECO:0000313" key="25">
    <source>
        <dbReference type="Ensembl" id="ENSSSCP00070011729.1"/>
    </source>
</evidence>
<evidence type="ECO:0000256" key="15">
    <source>
        <dbReference type="ARBA" id="ARBA00023157"/>
    </source>
</evidence>
<keyword evidence="11" id="KW-0630">Potassium</keyword>
<dbReference type="GO" id="GO:0046872">
    <property type="term" value="F:metal ion binding"/>
    <property type="evidence" value="ECO:0007669"/>
    <property type="project" value="UniProtKB-KW"/>
</dbReference>
<feature type="transmembrane region" description="Helical" evidence="23">
    <location>
        <begin position="386"/>
        <end position="403"/>
    </location>
</feature>
<keyword evidence="9" id="KW-0967">Endosome</keyword>
<dbReference type="Ensembl" id="ENSSSCT00025002493.1">
    <property type="protein sequence ID" value="ENSSSCP00025000855.1"/>
    <property type="gene ID" value="ENSSSCG00025001950.1"/>
</dbReference>
<dbReference type="Ensembl" id="ENSSSCT00070014211.1">
    <property type="protein sequence ID" value="ENSSSCP00070011729.1"/>
    <property type="gene ID" value="ENSSSCG00070007388.1"/>
</dbReference>
<dbReference type="Proteomes" id="UP000694725">
    <property type="component" value="Unplaced"/>
</dbReference>
<evidence type="ECO:0000256" key="12">
    <source>
        <dbReference type="ARBA" id="ARBA00022989"/>
    </source>
</evidence>
<evidence type="ECO:0000256" key="13">
    <source>
        <dbReference type="ARBA" id="ARBA00023065"/>
    </source>
</evidence>
<reference evidence="25 26" key="1">
    <citation type="submission" date="2017-08" db="EMBL/GenBank/DDBJ databases">
        <title>USMARCv1.0.</title>
        <authorList>
            <person name="Hannum G.I."/>
            <person name="Koren S."/>
            <person name="Schroeder S.G."/>
            <person name="Chin S.C."/>
            <person name="Nonneman D.J."/>
            <person name="Becker S.A."/>
            <person name="Rosen B.D."/>
            <person name="Bickhart D.M."/>
            <person name="Putnam N.H."/>
            <person name="Green R.E."/>
            <person name="Tuggle C.K."/>
            <person name="Liu H."/>
            <person name="Rohrer G.A."/>
            <person name="Warr A."/>
            <person name="Hall R."/>
            <person name="Kim K."/>
            <person name="Hume D.A."/>
            <person name="Talbot R."/>
            <person name="Chow W."/>
            <person name="Howe K."/>
            <person name="Schwartz A.S."/>
            <person name="Watson M."/>
            <person name="Archibald A.L."/>
            <person name="Phillippy A.M."/>
            <person name="Smith T.P.L."/>
        </authorList>
    </citation>
    <scope>NUCLEOTIDE SEQUENCE [LARGE SCALE GENOMIC DNA]</scope>
</reference>
<dbReference type="GO" id="GO:0005765">
    <property type="term" value="C:lysosomal membrane"/>
    <property type="evidence" value="ECO:0007669"/>
    <property type="project" value="UniProtKB-SubCell"/>
</dbReference>
<evidence type="ECO:0000256" key="3">
    <source>
        <dbReference type="ARBA" id="ARBA00006666"/>
    </source>
</evidence>
<feature type="transmembrane region" description="Helical" evidence="23">
    <location>
        <begin position="272"/>
        <end position="291"/>
    </location>
</feature>
<gene>
    <name evidence="25" type="primary">KCNK6</name>
</gene>
<dbReference type="Ensembl" id="ENSSSCT00055061420.1">
    <property type="protein sequence ID" value="ENSSSCP00055049282.1"/>
    <property type="gene ID" value="ENSSSCG00055030773.1"/>
</dbReference>
<dbReference type="PANTHER" id="PTHR11003">
    <property type="entry name" value="POTASSIUM CHANNEL, SUBFAMILY K"/>
    <property type="match status" value="1"/>
</dbReference>
<keyword evidence="5 21" id="KW-0813">Transport</keyword>
<keyword evidence="6" id="KW-0633">Potassium transport</keyword>
<dbReference type="InterPro" id="IPR013099">
    <property type="entry name" value="K_chnl_dom"/>
</dbReference>
<evidence type="ECO:0000313" key="26">
    <source>
        <dbReference type="Proteomes" id="UP000314985"/>
    </source>
</evidence>
<evidence type="ECO:0000256" key="21">
    <source>
        <dbReference type="RuleBase" id="RU003857"/>
    </source>
</evidence>
<evidence type="ECO:0000256" key="9">
    <source>
        <dbReference type="ARBA" id="ARBA00022753"/>
    </source>
</evidence>
<accession>A0A4X1T6Z2</accession>
<dbReference type="FunFam" id="1.10.287.70:FF:000119">
    <property type="entry name" value="Potassium channel subfamily K member"/>
    <property type="match status" value="1"/>
</dbReference>
<evidence type="ECO:0000256" key="16">
    <source>
        <dbReference type="ARBA" id="ARBA00023180"/>
    </source>
</evidence>
<keyword evidence="8" id="KW-0479">Metal-binding</keyword>
<evidence type="ECO:0000256" key="11">
    <source>
        <dbReference type="ARBA" id="ARBA00022958"/>
    </source>
</evidence>
<keyword evidence="18 21" id="KW-0407">Ion channel</keyword>
<feature type="transmembrane region" description="Helical" evidence="23">
    <location>
        <begin position="303"/>
        <end position="322"/>
    </location>
</feature>
<evidence type="ECO:0000256" key="20">
    <source>
        <dbReference type="ARBA" id="ARBA00068466"/>
    </source>
</evidence>
<dbReference type="GO" id="GO:0031902">
    <property type="term" value="C:late endosome membrane"/>
    <property type="evidence" value="ECO:0007669"/>
    <property type="project" value="UniProtKB-SubCell"/>
</dbReference>
<comment type="subcellular location">
    <subcellularLocation>
        <location evidence="1">Late endosome membrane</location>
        <topology evidence="1">Multi-pass membrane protein</topology>
    </subcellularLocation>
    <subcellularLocation>
        <location evidence="2">Lysosome membrane</location>
        <topology evidence="2">Multi-pass membrane protein</topology>
    </subcellularLocation>
</comment>
<feature type="region of interest" description="Disordered" evidence="22">
    <location>
        <begin position="1"/>
        <end position="31"/>
    </location>
</feature>
<keyword evidence="12 23" id="KW-1133">Transmembrane helix</keyword>
<feature type="region of interest" description="Disordered" evidence="22">
    <location>
        <begin position="111"/>
        <end position="178"/>
    </location>
</feature>
<evidence type="ECO:0000256" key="8">
    <source>
        <dbReference type="ARBA" id="ARBA00022723"/>
    </source>
</evidence>
<evidence type="ECO:0000256" key="18">
    <source>
        <dbReference type="ARBA" id="ARBA00023303"/>
    </source>
</evidence>
<dbReference type="PRINTS" id="PR01333">
    <property type="entry name" value="2POREKCHANEL"/>
</dbReference>
<evidence type="ECO:0000256" key="1">
    <source>
        <dbReference type="ARBA" id="ARBA00004107"/>
    </source>
</evidence>
<protein>
    <recommendedName>
        <fullName evidence="20">Potassium channel subfamily K member 6</fullName>
    </recommendedName>
</protein>
<dbReference type="PRINTS" id="PR01587">
    <property type="entry name" value="TWIK2CHANNEL"/>
</dbReference>
<evidence type="ECO:0000256" key="14">
    <source>
        <dbReference type="ARBA" id="ARBA00023136"/>
    </source>
</evidence>
<evidence type="ECO:0000256" key="4">
    <source>
        <dbReference type="ARBA" id="ARBA00011748"/>
    </source>
</evidence>
<keyword evidence="10" id="KW-0631">Potassium channel</keyword>
<comment type="similarity">
    <text evidence="3 21">Belongs to the two pore domain potassium channel (TC 1.A.1.8) family.</text>
</comment>
<evidence type="ECO:0000256" key="10">
    <source>
        <dbReference type="ARBA" id="ARBA00022826"/>
    </source>
</evidence>
<dbReference type="Proteomes" id="UP000694728">
    <property type="component" value="Unplaced"/>
</dbReference>
<feature type="transmembrane region" description="Helical" evidence="23">
    <location>
        <begin position="351"/>
        <end position="374"/>
    </location>
</feature>
<evidence type="ECO:0000256" key="5">
    <source>
        <dbReference type="ARBA" id="ARBA00022448"/>
    </source>
</evidence>
<dbReference type="Pfam" id="PF07885">
    <property type="entry name" value="Ion_trans_2"/>
    <property type="match status" value="2"/>
</dbReference>